<dbReference type="GO" id="GO:0043190">
    <property type="term" value="C:ATP-binding cassette (ABC) transporter complex"/>
    <property type="evidence" value="ECO:0007669"/>
    <property type="project" value="InterPro"/>
</dbReference>
<dbReference type="SUPFAM" id="SSF53850">
    <property type="entry name" value="Periplasmic binding protein-like II"/>
    <property type="match status" value="1"/>
</dbReference>
<gene>
    <name evidence="4" type="ORF">HH212_19485</name>
</gene>
<proteinExistence type="inferred from homology"/>
<dbReference type="PANTHER" id="PTHR30290:SF38">
    <property type="entry name" value="D,D-DIPEPTIDE-BINDING PERIPLASMIC PROTEIN DDPA-RELATED"/>
    <property type="match status" value="1"/>
</dbReference>
<reference evidence="4 5" key="1">
    <citation type="submission" date="2020-04" db="EMBL/GenBank/DDBJ databases">
        <title>Genome sequencing of novel species.</title>
        <authorList>
            <person name="Heo J."/>
            <person name="Kim S.-J."/>
            <person name="Kim J.-S."/>
            <person name="Hong S.-B."/>
            <person name="Kwon S.-W."/>
        </authorList>
    </citation>
    <scope>NUCLEOTIDE SEQUENCE [LARGE SCALE GENOMIC DNA]</scope>
    <source>
        <strain evidence="4 5">GN2-R2</strain>
    </source>
</reference>
<sequence>MQRTGINPVFDSLSDPARRRLLRLAGAALAGGALPRLAHGTAAAPAPAAPAPAKAAPSAATPERGGTLVALAFPEPSTLAFHVNGSNPNLLVTSKIYDRLFVNGNDGKLVPRLALSAEESKDGLAWTIRLRRGVTWHDGHPFGADDVKYSIETMWPRSMNSSFTAVIERVTAPDPLTVVVRLKEPWPVLVNYLGSNSGVIMPRHLYEGTDLVTNPCNNRPVGTGPFVFKEWQRGSHIVLERNPNYYLPGLPHLDRIVWKVVNDSASRAAMLETGAAHYAARNPVTFSDAARLRQLPGLALDTAQYEPSTYWLEFNLRDPLLGKPAVRQAIAHAIDRAALVRTVWGGYGAALDAPVPSGLPQYVVKDAARYPFDPRRAEQLLDAAGLPRKAGGWRFRLVHDFIPFGDDYRRTGEFVRQALRRVGIDCVLGGKDLSTWTRDVFTGRQFQMISSWGSWMPDPQSSFDIRYGKRGDRVGVPWSKVSGYSNAEIDRLLDQTRSGVDRAARAVNYQRVQRIVQADLPVLQLLEVRFFSVVGRRVHNIDEFPYQTRNNFANVWLSKA</sequence>
<dbReference type="Proteomes" id="UP000502415">
    <property type="component" value="Chromosome"/>
</dbReference>
<dbReference type="InterPro" id="IPR030678">
    <property type="entry name" value="Peptide/Ni-bd"/>
</dbReference>
<dbReference type="InterPro" id="IPR006311">
    <property type="entry name" value="TAT_signal"/>
</dbReference>
<dbReference type="KEGG" id="mfy:HH212_19485"/>
<comment type="similarity">
    <text evidence="1">Belongs to the bacterial solute-binding protein 5 family.</text>
</comment>
<evidence type="ECO:0000256" key="2">
    <source>
        <dbReference type="ARBA" id="ARBA00022729"/>
    </source>
</evidence>
<dbReference type="GO" id="GO:0015833">
    <property type="term" value="P:peptide transport"/>
    <property type="evidence" value="ECO:0007669"/>
    <property type="project" value="TreeGrafter"/>
</dbReference>
<dbReference type="PIRSF" id="PIRSF002741">
    <property type="entry name" value="MppA"/>
    <property type="match status" value="1"/>
</dbReference>
<evidence type="ECO:0000313" key="4">
    <source>
        <dbReference type="EMBL" id="QJE01934.1"/>
    </source>
</evidence>
<dbReference type="CDD" id="cd08517">
    <property type="entry name" value="PBP2_NikA_DppA_OppA_like_13"/>
    <property type="match status" value="1"/>
</dbReference>
<protein>
    <submittedName>
        <fullName evidence="4">ABC transporter substrate-binding protein</fullName>
    </submittedName>
</protein>
<dbReference type="GO" id="GO:1904680">
    <property type="term" value="F:peptide transmembrane transporter activity"/>
    <property type="evidence" value="ECO:0007669"/>
    <property type="project" value="TreeGrafter"/>
</dbReference>
<dbReference type="RefSeq" id="WP_170204021.1">
    <property type="nucleotide sequence ID" value="NZ_CP051685.1"/>
</dbReference>
<accession>A0A7Z2VZE4</accession>
<dbReference type="InterPro" id="IPR039424">
    <property type="entry name" value="SBP_5"/>
</dbReference>
<keyword evidence="2" id="KW-0732">Signal</keyword>
<dbReference type="Gene3D" id="3.40.190.10">
    <property type="entry name" value="Periplasmic binding protein-like II"/>
    <property type="match status" value="1"/>
</dbReference>
<evidence type="ECO:0000256" key="1">
    <source>
        <dbReference type="ARBA" id="ARBA00005695"/>
    </source>
</evidence>
<dbReference type="InterPro" id="IPR000914">
    <property type="entry name" value="SBP_5_dom"/>
</dbReference>
<dbReference type="PROSITE" id="PS51318">
    <property type="entry name" value="TAT"/>
    <property type="match status" value="1"/>
</dbReference>
<evidence type="ECO:0000313" key="5">
    <source>
        <dbReference type="Proteomes" id="UP000502415"/>
    </source>
</evidence>
<name>A0A7Z2VZE4_9BURK</name>
<evidence type="ECO:0000259" key="3">
    <source>
        <dbReference type="Pfam" id="PF00496"/>
    </source>
</evidence>
<dbReference type="Pfam" id="PF00496">
    <property type="entry name" value="SBP_bac_5"/>
    <property type="match status" value="1"/>
</dbReference>
<organism evidence="4 5">
    <name type="scientific">Massilia forsythiae</name>
    <dbReference type="NCBI Taxonomy" id="2728020"/>
    <lineage>
        <taxon>Bacteria</taxon>
        <taxon>Pseudomonadati</taxon>
        <taxon>Pseudomonadota</taxon>
        <taxon>Betaproteobacteria</taxon>
        <taxon>Burkholderiales</taxon>
        <taxon>Oxalobacteraceae</taxon>
        <taxon>Telluria group</taxon>
        <taxon>Massilia</taxon>
    </lineage>
</organism>
<feature type="domain" description="Solute-binding protein family 5" evidence="3">
    <location>
        <begin position="108"/>
        <end position="470"/>
    </location>
</feature>
<keyword evidence="5" id="KW-1185">Reference proteome</keyword>
<dbReference type="GO" id="GO:0030288">
    <property type="term" value="C:outer membrane-bounded periplasmic space"/>
    <property type="evidence" value="ECO:0007669"/>
    <property type="project" value="UniProtKB-ARBA"/>
</dbReference>
<dbReference type="Gene3D" id="3.10.105.10">
    <property type="entry name" value="Dipeptide-binding Protein, Domain 3"/>
    <property type="match status" value="1"/>
</dbReference>
<dbReference type="AlphaFoldDB" id="A0A7Z2VZE4"/>
<dbReference type="EMBL" id="CP051685">
    <property type="protein sequence ID" value="QJE01934.1"/>
    <property type="molecule type" value="Genomic_DNA"/>
</dbReference>
<dbReference type="PANTHER" id="PTHR30290">
    <property type="entry name" value="PERIPLASMIC BINDING COMPONENT OF ABC TRANSPORTER"/>
    <property type="match status" value="1"/>
</dbReference>